<dbReference type="GO" id="GO:0005652">
    <property type="term" value="C:nuclear lamina"/>
    <property type="evidence" value="ECO:0007669"/>
    <property type="project" value="UniProtKB-SubCell"/>
</dbReference>
<accession>A0ABD1XAR0</accession>
<protein>
    <submittedName>
        <fullName evidence="7">Protein CROWDED NUCLEI 1</fullName>
    </submittedName>
</protein>
<sequence>MFTPQKHQWPGLSITPRREAAPPQERNTPNPTGKGKAVAYIDGPAAPPPPLGLLSESGDRTRVNDLENMEDWRRFREAGFLDETALERRDREALLERISRFERELFDYQYNMGLLLIEKKEWVSKNEELREALVETQEVLKREQTAHLIAIAEVETREENLRKALDVERQCVADLAKGLRETHAENEQIKLAAETKLADAHASVAGVHDKSLEVQEKLLAADAKLAETSRKSLEVERKLQEVESRESAARRERKSFNAEREAHEATLLRHKEDLREWGRKLQEGEERLCQGRRMINEREEKANEVDRMLKKKERELEEEQEKVELMNSTMKQKEDDINERLADLIVKEEKAQSLRSNLEMKEKELNNLTEQLSARERVEIQKIIDEHRDALDSKKQEFELEMEEKRKLFEKEKKIKFDNLEQKENEINHMEEKLKKREQMLEKKSDRLKEKGKEIEAKLKAVKEKEKFIKKEEKNLELLKEEGFSEKESLQLLKDELEKIRAEINHKELQIREETEKLKITETERKEYIRLQMELKREIERCRHEKDLLFKEAEDLKQDKSKFEEEWEALDEKRAEVTRELQQIEEQKVMIEKLKCAEEKKLNENKLATESYIRRELEALRLEKESFAATMRHEQLALSEKTQSEHDQLIHDFETRRADLEADMLNKQEEIEKNLEGRERAFKEQREKELGNISYLKDITRKDMEEIKLERHRLEKDKRDIALNKKQLEEQQIEMQKDIEELGVLSQKLKVQRQQFVKERSQFLALAETLKSCQNCGEIARAYILSDLHLTELDDKEVPLQALGEELLEKVASYGANVKKSPGDNDPRSSESGGRISWLLRKCTPRIFNSSPDKKLQHMAPQNLEQALDDTLVSAAEKAEGPSMRIDTEAQGYGIPEEDKREQEVPEESQQSQPRIHRRKPAKQLREGIHRTRSVNAVVEDAAVILGKKSGELEVNGEETNDSSSYINEESRGDSSRAEKATGTRKRTRAQSSKMTGSELEADDSEGRSESVIAGGIKKRRQTGAPAVQNTGEKRYNLRQRQRKTVVTDISASVDSERRTEKEIGGDGATFSRDNEIKSMPTLEIASEDENPTPLVQITSYRNVEIEVSKTPVGDNANAVNGGTPEYNSEDEHDSTSHGDGEDNEGDDDSEHTGEVTIGRKLWTFFTS</sequence>
<dbReference type="Proteomes" id="UP001604277">
    <property type="component" value="Unassembled WGS sequence"/>
</dbReference>
<dbReference type="AlphaFoldDB" id="A0ABD1XAR0"/>
<evidence type="ECO:0000256" key="3">
    <source>
        <dbReference type="ARBA" id="ARBA00024186"/>
    </source>
</evidence>
<evidence type="ECO:0000256" key="6">
    <source>
        <dbReference type="SAM" id="MobiDB-lite"/>
    </source>
</evidence>
<evidence type="ECO:0000256" key="1">
    <source>
        <dbReference type="ARBA" id="ARBA00023054"/>
    </source>
</evidence>
<comment type="similarity">
    <text evidence="4">Belongs to the CRWN family.</text>
</comment>
<evidence type="ECO:0000313" key="7">
    <source>
        <dbReference type="EMBL" id="KAL2559064.1"/>
    </source>
</evidence>
<reference evidence="8" key="1">
    <citation type="submission" date="2024-07" db="EMBL/GenBank/DDBJ databases">
        <title>Two chromosome-level genome assemblies of Korean endemic species Abeliophyllum distichum and Forsythia ovata (Oleaceae).</title>
        <authorList>
            <person name="Jang H."/>
        </authorList>
    </citation>
    <scope>NUCLEOTIDE SEQUENCE [LARGE SCALE GENOMIC DNA]</scope>
</reference>
<feature type="region of interest" description="Disordered" evidence="6">
    <location>
        <begin position="946"/>
        <end position="1074"/>
    </location>
</feature>
<evidence type="ECO:0000256" key="5">
    <source>
        <dbReference type="SAM" id="Coils"/>
    </source>
</evidence>
<feature type="coiled-coil region" evidence="5">
    <location>
        <begin position="119"/>
        <end position="146"/>
    </location>
</feature>
<keyword evidence="2" id="KW-0539">Nucleus</keyword>
<keyword evidence="1 5" id="KW-0175">Coiled coil</keyword>
<evidence type="ECO:0000256" key="2">
    <source>
        <dbReference type="ARBA" id="ARBA00023242"/>
    </source>
</evidence>
<feature type="region of interest" description="Disordered" evidence="6">
    <location>
        <begin position="1109"/>
        <end position="1160"/>
    </location>
</feature>
<feature type="region of interest" description="Disordered" evidence="6">
    <location>
        <begin position="1"/>
        <end position="58"/>
    </location>
</feature>
<evidence type="ECO:0000313" key="8">
    <source>
        <dbReference type="Proteomes" id="UP001604277"/>
    </source>
</evidence>
<dbReference type="EMBL" id="JBFOLJ010000001">
    <property type="protein sequence ID" value="KAL2559064.1"/>
    <property type="molecule type" value="Genomic_DNA"/>
</dbReference>
<proteinExistence type="inferred from homology"/>
<comment type="subcellular location">
    <subcellularLocation>
        <location evidence="3">Nucleus lamina</location>
    </subcellularLocation>
</comment>
<feature type="compositionally biased region" description="Basic and acidic residues" evidence="6">
    <location>
        <begin position="1055"/>
        <end position="1065"/>
    </location>
</feature>
<dbReference type="PANTHER" id="PTHR31908">
    <property type="entry name" value="PROTEIN CROWDED NUCLEI 4"/>
    <property type="match status" value="1"/>
</dbReference>
<feature type="compositionally biased region" description="Basic and acidic residues" evidence="6">
    <location>
        <begin position="969"/>
        <end position="982"/>
    </location>
</feature>
<organism evidence="7 8">
    <name type="scientific">Forsythia ovata</name>
    <dbReference type="NCBI Taxonomy" id="205694"/>
    <lineage>
        <taxon>Eukaryota</taxon>
        <taxon>Viridiplantae</taxon>
        <taxon>Streptophyta</taxon>
        <taxon>Embryophyta</taxon>
        <taxon>Tracheophyta</taxon>
        <taxon>Spermatophyta</taxon>
        <taxon>Magnoliopsida</taxon>
        <taxon>eudicotyledons</taxon>
        <taxon>Gunneridae</taxon>
        <taxon>Pentapetalae</taxon>
        <taxon>asterids</taxon>
        <taxon>lamiids</taxon>
        <taxon>Lamiales</taxon>
        <taxon>Oleaceae</taxon>
        <taxon>Forsythieae</taxon>
        <taxon>Forsythia</taxon>
    </lineage>
</organism>
<keyword evidence="8" id="KW-1185">Reference proteome</keyword>
<dbReference type="InterPro" id="IPR040418">
    <property type="entry name" value="CRWN"/>
</dbReference>
<feature type="coiled-coil region" evidence="5">
    <location>
        <begin position="650"/>
        <end position="745"/>
    </location>
</feature>
<name>A0ABD1XAR0_9LAMI</name>
<dbReference type="PANTHER" id="PTHR31908:SF9">
    <property type="entry name" value="PROTEIN CROWDED NUCLEI 3"/>
    <property type="match status" value="1"/>
</dbReference>
<feature type="region of interest" description="Disordered" evidence="6">
    <location>
        <begin position="878"/>
        <end position="933"/>
    </location>
</feature>
<evidence type="ECO:0000256" key="4">
    <source>
        <dbReference type="ARBA" id="ARBA00024208"/>
    </source>
</evidence>
<feature type="coiled-coil region" evidence="5">
    <location>
        <begin position="225"/>
        <end position="594"/>
    </location>
</feature>
<gene>
    <name evidence="7" type="ORF">Fot_03803</name>
</gene>
<comment type="caution">
    <text evidence="7">The sequence shown here is derived from an EMBL/GenBank/DDBJ whole genome shotgun (WGS) entry which is preliminary data.</text>
</comment>